<keyword evidence="3 5" id="KW-1133">Transmembrane helix</keyword>
<evidence type="ECO:0000256" key="4">
    <source>
        <dbReference type="ARBA" id="ARBA00023136"/>
    </source>
</evidence>
<gene>
    <name evidence="7" type="ORF">JOF53_004152</name>
</gene>
<dbReference type="PANTHER" id="PTHR23542">
    <property type="match status" value="1"/>
</dbReference>
<feature type="transmembrane region" description="Helical" evidence="5">
    <location>
        <begin position="257"/>
        <end position="278"/>
    </location>
</feature>
<evidence type="ECO:0000313" key="7">
    <source>
        <dbReference type="EMBL" id="MBP2475280.1"/>
    </source>
</evidence>
<protein>
    <submittedName>
        <fullName evidence="7">MFS family permease</fullName>
    </submittedName>
</protein>
<keyword evidence="2 5" id="KW-0812">Transmembrane</keyword>
<comment type="caution">
    <text evidence="7">The sequence shown here is derived from an EMBL/GenBank/DDBJ whole genome shotgun (WGS) entry which is preliminary data.</text>
</comment>
<evidence type="ECO:0000313" key="8">
    <source>
        <dbReference type="Proteomes" id="UP001519363"/>
    </source>
</evidence>
<feature type="transmembrane region" description="Helical" evidence="5">
    <location>
        <begin position="217"/>
        <end position="245"/>
    </location>
</feature>
<feature type="transmembrane region" description="Helical" evidence="5">
    <location>
        <begin position="83"/>
        <end position="103"/>
    </location>
</feature>
<keyword evidence="4 5" id="KW-0472">Membrane</keyword>
<dbReference type="PANTHER" id="PTHR23542:SF1">
    <property type="entry name" value="MAJOR FACILITATOR SUPERFAMILY (MFS) PROFILE DOMAIN-CONTAINING PROTEIN"/>
    <property type="match status" value="1"/>
</dbReference>
<evidence type="ECO:0000256" key="3">
    <source>
        <dbReference type="ARBA" id="ARBA00022989"/>
    </source>
</evidence>
<evidence type="ECO:0000256" key="1">
    <source>
        <dbReference type="ARBA" id="ARBA00004651"/>
    </source>
</evidence>
<dbReference type="InterPro" id="IPR011701">
    <property type="entry name" value="MFS"/>
</dbReference>
<feature type="transmembrane region" description="Helical" evidence="5">
    <location>
        <begin position="147"/>
        <end position="169"/>
    </location>
</feature>
<feature type="transmembrane region" description="Helical" evidence="5">
    <location>
        <begin position="21"/>
        <end position="44"/>
    </location>
</feature>
<evidence type="ECO:0000256" key="5">
    <source>
        <dbReference type="SAM" id="Phobius"/>
    </source>
</evidence>
<dbReference type="Gene3D" id="1.20.1250.20">
    <property type="entry name" value="MFS general substrate transporter like domains"/>
    <property type="match status" value="1"/>
</dbReference>
<feature type="transmembrane region" description="Helical" evidence="5">
    <location>
        <begin position="375"/>
        <end position="394"/>
    </location>
</feature>
<dbReference type="Pfam" id="PF07690">
    <property type="entry name" value="MFS_1"/>
    <property type="match status" value="1"/>
</dbReference>
<dbReference type="InterPro" id="IPR020846">
    <property type="entry name" value="MFS_dom"/>
</dbReference>
<reference evidence="7 8" key="1">
    <citation type="submission" date="2021-03" db="EMBL/GenBank/DDBJ databases">
        <title>Sequencing the genomes of 1000 actinobacteria strains.</title>
        <authorList>
            <person name="Klenk H.-P."/>
        </authorList>
    </citation>
    <scope>NUCLEOTIDE SEQUENCE [LARGE SCALE GENOMIC DNA]</scope>
    <source>
        <strain evidence="7 8">DSM 44580</strain>
    </source>
</reference>
<dbReference type="EMBL" id="JAGIOO010000001">
    <property type="protein sequence ID" value="MBP2475280.1"/>
    <property type="molecule type" value="Genomic_DNA"/>
</dbReference>
<organism evidence="7 8">
    <name type="scientific">Crossiella equi</name>
    <dbReference type="NCBI Taxonomy" id="130796"/>
    <lineage>
        <taxon>Bacteria</taxon>
        <taxon>Bacillati</taxon>
        <taxon>Actinomycetota</taxon>
        <taxon>Actinomycetes</taxon>
        <taxon>Pseudonocardiales</taxon>
        <taxon>Pseudonocardiaceae</taxon>
        <taxon>Crossiella</taxon>
    </lineage>
</organism>
<proteinExistence type="predicted"/>
<comment type="subcellular location">
    <subcellularLocation>
        <location evidence="1">Cell membrane</location>
        <topology evidence="1">Multi-pass membrane protein</topology>
    </subcellularLocation>
</comment>
<feature type="transmembrane region" description="Helical" evidence="5">
    <location>
        <begin position="346"/>
        <end position="369"/>
    </location>
</feature>
<dbReference type="SUPFAM" id="SSF103473">
    <property type="entry name" value="MFS general substrate transporter"/>
    <property type="match status" value="1"/>
</dbReference>
<dbReference type="Proteomes" id="UP001519363">
    <property type="component" value="Unassembled WGS sequence"/>
</dbReference>
<sequence length="424" mass="42919">MSQSVSLASYRAALSTPAARLPVLAALLGRLPVAMVGLALMLYVQLTTGSFGAAGAVSAGALTGVAIGSVVQGRLVDRLGPTRVLLTAAALFSVFVALGITAVESGAPVWLMALIALALGTTQPSVSSSSRSLWARLVPPGPTRQAAYSYEAISMEVFFILGPGLAGLLTAAMPWAGTGVLVGSVSMVVGAVGFALTPAVRAWREPAEPQAVRPSMFGVLTPAMRTVALAAFGFGITIGFVEVAVPAAATQAGHQSIGGLLLSLWSISSVAAGVLYGMRPFPRPMYLRLPALIAGFSGLILILAFQSTLIGLAIGLLVVGTLITPQATAHSIAVEEVAPAGSSTEAFGWVITAVTLGLAAGQGASGQLIELSGPWLAFVASTVAGLLIATVVWFRRHTVRDALPAVSPADCAVETADLTAAARA</sequence>
<keyword evidence="8" id="KW-1185">Reference proteome</keyword>
<dbReference type="RefSeq" id="WP_086783518.1">
    <property type="nucleotide sequence ID" value="NZ_JAGIOO010000001.1"/>
</dbReference>
<name>A0ABS5AFC4_9PSEU</name>
<accession>A0ABS5AFC4</accession>
<feature type="domain" description="Major facilitator superfamily (MFS) profile" evidence="6">
    <location>
        <begin position="18"/>
        <end position="400"/>
    </location>
</feature>
<dbReference type="PROSITE" id="PS50850">
    <property type="entry name" value="MFS"/>
    <property type="match status" value="1"/>
</dbReference>
<evidence type="ECO:0000256" key="2">
    <source>
        <dbReference type="ARBA" id="ARBA00022692"/>
    </source>
</evidence>
<feature type="transmembrane region" description="Helical" evidence="5">
    <location>
        <begin position="50"/>
        <end position="71"/>
    </location>
</feature>
<evidence type="ECO:0000259" key="6">
    <source>
        <dbReference type="PROSITE" id="PS50850"/>
    </source>
</evidence>
<dbReference type="InterPro" id="IPR036259">
    <property type="entry name" value="MFS_trans_sf"/>
</dbReference>
<feature type="transmembrane region" description="Helical" evidence="5">
    <location>
        <begin position="175"/>
        <end position="196"/>
    </location>
</feature>